<organism evidence="1">
    <name type="scientific">Clastoptera arizonana</name>
    <name type="common">Arizona spittle bug</name>
    <dbReference type="NCBI Taxonomy" id="38151"/>
    <lineage>
        <taxon>Eukaryota</taxon>
        <taxon>Metazoa</taxon>
        <taxon>Ecdysozoa</taxon>
        <taxon>Arthropoda</taxon>
        <taxon>Hexapoda</taxon>
        <taxon>Insecta</taxon>
        <taxon>Pterygota</taxon>
        <taxon>Neoptera</taxon>
        <taxon>Paraneoptera</taxon>
        <taxon>Hemiptera</taxon>
        <taxon>Auchenorrhyncha</taxon>
        <taxon>Cercopoidea</taxon>
        <taxon>Clastopteridae</taxon>
        <taxon>Clastoptera</taxon>
    </lineage>
</organism>
<sequence>MSSNEYKKSFKSHRFGDWLDVIKSLYFKPESEFVSLKKKENGKLLDNSGDKSLAKPKKITKKSKYNFKHYFNPEETLEMYKKNNIYTRLRLYYASTLIPRVLMYHKSHRQVSRPTKALTIASPKQEEVKVKKNVTRVQYFLQEKKLSTKETTNRKEVTKFIMVPTEKNQQKMILPVFVKRKSAKQNKELINMAKLTLDANVLLPNITTGLVSSSTNTLKNEKKLRKSFQISIPTINNSIDTRFEESTLPSIHRKWKNNYKTNKNAHFDTAQSYKHTNFPNILKK</sequence>
<name>A0A1B6CX32_9HEMI</name>
<proteinExistence type="predicted"/>
<dbReference type="AlphaFoldDB" id="A0A1B6CX32"/>
<protein>
    <submittedName>
        <fullName evidence="1">Uncharacterized protein</fullName>
    </submittedName>
</protein>
<dbReference type="EMBL" id="GEDC01019317">
    <property type="protein sequence ID" value="JAS17981.1"/>
    <property type="molecule type" value="Transcribed_RNA"/>
</dbReference>
<gene>
    <name evidence="1" type="ORF">g.35994</name>
</gene>
<accession>A0A1B6CX32</accession>
<evidence type="ECO:0000313" key="1">
    <source>
        <dbReference type="EMBL" id="JAS17981.1"/>
    </source>
</evidence>
<reference evidence="1" key="1">
    <citation type="submission" date="2015-12" db="EMBL/GenBank/DDBJ databases">
        <title>De novo transcriptome assembly of four potential Pierce s Disease insect vectors from Arizona vineyards.</title>
        <authorList>
            <person name="Tassone E.E."/>
        </authorList>
    </citation>
    <scope>NUCLEOTIDE SEQUENCE</scope>
</reference>